<keyword evidence="2" id="KW-0328">Glycosyltransferase</keyword>
<evidence type="ECO:0000256" key="3">
    <source>
        <dbReference type="ARBA" id="ARBA00022679"/>
    </source>
</evidence>
<evidence type="ECO:0000256" key="4">
    <source>
        <dbReference type="ARBA" id="ARBA00044517"/>
    </source>
</evidence>
<dbReference type="EC" id="2.4.1.110" evidence="4"/>
<dbReference type="PANTHER" id="PTHR13615">
    <property type="entry name" value="GLYCOSYLTRANSFERASE-LIKE 1"/>
    <property type="match status" value="1"/>
</dbReference>
<accession>A0A455W8A0</accession>
<organism evidence="9">
    <name type="scientific">Marinobacter nauticus</name>
    <name type="common">Marinobacter hydrocarbonoclasticus</name>
    <name type="synonym">Marinobacter aquaeolei</name>
    <dbReference type="NCBI Taxonomy" id="2743"/>
    <lineage>
        <taxon>Bacteria</taxon>
        <taxon>Pseudomonadati</taxon>
        <taxon>Pseudomonadota</taxon>
        <taxon>Gammaproteobacteria</taxon>
        <taxon>Pseudomonadales</taxon>
        <taxon>Marinobacteraceae</taxon>
        <taxon>Marinobacter</taxon>
    </lineage>
</organism>
<dbReference type="Pfam" id="PF12038">
    <property type="entry name" value="QTMAN_N"/>
    <property type="match status" value="1"/>
</dbReference>
<evidence type="ECO:0000256" key="5">
    <source>
        <dbReference type="ARBA" id="ARBA00044539"/>
    </source>
</evidence>
<dbReference type="InterPro" id="IPR001296">
    <property type="entry name" value="Glyco_trans_1"/>
</dbReference>
<feature type="domain" description="Glycosyl transferase family 1" evidence="7">
    <location>
        <begin position="203"/>
        <end position="316"/>
    </location>
</feature>
<evidence type="ECO:0000256" key="6">
    <source>
        <dbReference type="ARBA" id="ARBA00048439"/>
    </source>
</evidence>
<dbReference type="InterPro" id="IPR022701">
    <property type="entry name" value="QTMAN_N"/>
</dbReference>
<dbReference type="SUPFAM" id="SSF53756">
    <property type="entry name" value="UDP-Glycosyltransferase/glycogen phosphorylase"/>
    <property type="match status" value="1"/>
</dbReference>
<keyword evidence="3 9" id="KW-0808">Transferase</keyword>
<evidence type="ECO:0000256" key="2">
    <source>
        <dbReference type="ARBA" id="ARBA00022676"/>
    </source>
</evidence>
<dbReference type="PANTHER" id="PTHR13615:SF3">
    <property type="entry name" value="GLYCOSYLTRANSFERASE-LIKE DOMAIN-CONTAINING PROTEIN 1"/>
    <property type="match status" value="1"/>
</dbReference>
<gene>
    <name evidence="9" type="ORF">YBY_36630</name>
</gene>
<name>A0A455W8A0_MARNT</name>
<sequence length="377" mass="43486">MNDSLSLPDNLPRVLLLSGYDAASHKRWRDQLTGIFGDYHWQTLALPPRFFRWRIRGNPLSWLNEPALQERWDLVIATSMVDLASLRSFHPHLAHTPCVLYMHENQFAFPVSKKQRSSAEPQMVNLYSAISADTVVFNSAWNRDSFLDGAWAFLDQMPDGVPDGLIARLREKSRVIPVPIEDRLFVSRERDYNLGCPHLLWNHRWEYDKGPERLLKLLQALDQRALPFRLSVVGERFRNHPKVFDQIHEQFGDRIEQWGFLDSREDYDRLLGRADIVLSTALHDFQGLSMLEAMASGCVPLAPDRLAYREYVPDLSRYESHEQDADREAEAAADCLQGLLQHKSAPCQPDAWRASVLAGQYQSLFDQFLQTDRSNQA</sequence>
<dbReference type="GO" id="GO:0016438">
    <property type="term" value="F:tRNA-queuosine(34) beta-mannosyltransferase activity"/>
    <property type="evidence" value="ECO:0007669"/>
    <property type="project" value="UniProtKB-EC"/>
</dbReference>
<dbReference type="Gene3D" id="3.40.50.2000">
    <property type="entry name" value="Glycogen Phosphorylase B"/>
    <property type="match status" value="1"/>
</dbReference>
<reference evidence="9" key="1">
    <citation type="submission" date="2019-03" db="EMBL/GenBank/DDBJ databases">
        <title>Whole genome analysis of nitrate-reducing bacteria Marinobacter hydrocarbonoclasticus YB03.</title>
        <authorList>
            <person name="Azam A.H."/>
            <person name="Yuk S.R."/>
            <person name="Kamarisima K."/>
            <person name="Miyanaga K."/>
            <person name="Tanji Y."/>
        </authorList>
    </citation>
    <scope>NUCLEOTIDE SEQUENCE</scope>
    <source>
        <strain evidence="9">YB03</strain>
    </source>
</reference>
<evidence type="ECO:0000259" key="8">
    <source>
        <dbReference type="Pfam" id="PF12038"/>
    </source>
</evidence>
<dbReference type="AlphaFoldDB" id="A0A455W8A0"/>
<evidence type="ECO:0000256" key="1">
    <source>
        <dbReference type="ARBA" id="ARBA00009481"/>
    </source>
</evidence>
<comment type="similarity">
    <text evidence="1">Belongs to the glycosyltransferase group 1 family. Glycosyltransferase 4 subfamily.</text>
</comment>
<evidence type="ECO:0000259" key="7">
    <source>
        <dbReference type="Pfam" id="PF00534"/>
    </source>
</evidence>
<dbReference type="EMBL" id="AP019537">
    <property type="protein sequence ID" value="BBJ05814.1"/>
    <property type="molecule type" value="Genomic_DNA"/>
</dbReference>
<feature type="domain" description="tRNA-queuosine alpha-mannosyltransferase N-terminal" evidence="8">
    <location>
        <begin position="13"/>
        <end position="180"/>
    </location>
</feature>
<evidence type="ECO:0000313" key="9">
    <source>
        <dbReference type="EMBL" id="BBJ05814.1"/>
    </source>
</evidence>
<dbReference type="InterPro" id="IPR051862">
    <property type="entry name" value="GT-like_domain_containing_1"/>
</dbReference>
<comment type="catalytic activity">
    <reaction evidence="6">
        <text>queuosine(34) in tRNA(Asp) + GDP-alpha-D-mannose = O-4''-alpha-D-mannosylqueuosine(34) in tRNA(Asp) + GDP + H(+)</text>
        <dbReference type="Rhea" id="RHEA:12885"/>
        <dbReference type="Rhea" id="RHEA-COMP:18572"/>
        <dbReference type="Rhea" id="RHEA-COMP:18581"/>
        <dbReference type="ChEBI" id="CHEBI:15378"/>
        <dbReference type="ChEBI" id="CHEBI:57527"/>
        <dbReference type="ChEBI" id="CHEBI:58189"/>
        <dbReference type="ChEBI" id="CHEBI:194431"/>
        <dbReference type="ChEBI" id="CHEBI:194442"/>
        <dbReference type="EC" id="2.4.1.110"/>
    </reaction>
    <physiologicalReaction direction="left-to-right" evidence="6">
        <dbReference type="Rhea" id="RHEA:12886"/>
    </physiologicalReaction>
</comment>
<dbReference type="Pfam" id="PF00534">
    <property type="entry name" value="Glycos_transf_1"/>
    <property type="match status" value="1"/>
</dbReference>
<dbReference type="CDD" id="cd03801">
    <property type="entry name" value="GT4_PimA-like"/>
    <property type="match status" value="1"/>
</dbReference>
<proteinExistence type="inferred from homology"/>
<protein>
    <recommendedName>
        <fullName evidence="5">tRNA-queuosine alpha-mannosyltransferase</fullName>
        <ecNumber evidence="4">2.4.1.110</ecNumber>
    </recommendedName>
</protein>